<evidence type="ECO:0000256" key="5">
    <source>
        <dbReference type="ARBA" id="ARBA00023251"/>
    </source>
</evidence>
<proteinExistence type="inferred from homology"/>
<feature type="transmembrane region" description="Helical" evidence="6">
    <location>
        <begin position="100"/>
        <end position="127"/>
    </location>
</feature>
<dbReference type="InterPro" id="IPR052902">
    <property type="entry name" value="ABC-2_transporter"/>
</dbReference>
<dbReference type="InterPro" id="IPR013525">
    <property type="entry name" value="ABC2_TM"/>
</dbReference>
<dbReference type="PROSITE" id="PS51012">
    <property type="entry name" value="ABC_TM2"/>
    <property type="match status" value="1"/>
</dbReference>
<keyword evidence="6" id="KW-1003">Cell membrane</keyword>
<comment type="caution">
    <text evidence="8">The sequence shown here is derived from an EMBL/GenBank/DDBJ whole genome shotgun (WGS) entry which is preliminary data.</text>
</comment>
<sequence length="246" mass="26179">MTAFTKLTITELRLLLREPLATFFSVFFPSILVAILGAVPSFREPGEELGGLRVIDLYVGIAVVLTLAMLALQVTPGVLSTYREKGILRRLATTPVPPAVLLGAQLAAAMITALVSVALVLALGRIAYAVPLPANLPGFALAFVLAALGIFAVGLFISAVVPNSKAATAAGTLLFFPMMFFAGLWTPRQVMPEMLQRVSDFMPLGAGERALHEAMTGHWPNLLSVTVLVGYLAVFGVASARLFRWS</sequence>
<dbReference type="PANTHER" id="PTHR43027">
    <property type="entry name" value="DOXORUBICIN RESISTANCE ABC TRANSPORTER PERMEASE PROTEIN DRRC-RELATED"/>
    <property type="match status" value="1"/>
</dbReference>
<dbReference type="PANTHER" id="PTHR43027:SF2">
    <property type="entry name" value="TRANSPORT PERMEASE PROTEIN"/>
    <property type="match status" value="1"/>
</dbReference>
<dbReference type="GO" id="GO:0046677">
    <property type="term" value="P:response to antibiotic"/>
    <property type="evidence" value="ECO:0007669"/>
    <property type="project" value="UniProtKB-KW"/>
</dbReference>
<keyword evidence="3 6" id="KW-1133">Transmembrane helix</keyword>
<keyword evidence="5" id="KW-0046">Antibiotic resistance</keyword>
<comment type="similarity">
    <text evidence="6">Belongs to the ABC-2 integral membrane protein family.</text>
</comment>
<dbReference type="InterPro" id="IPR047817">
    <property type="entry name" value="ABC2_TM_bact-type"/>
</dbReference>
<feature type="domain" description="ABC transmembrane type-2" evidence="7">
    <location>
        <begin position="20"/>
        <end position="246"/>
    </location>
</feature>
<evidence type="ECO:0000256" key="6">
    <source>
        <dbReference type="RuleBase" id="RU361157"/>
    </source>
</evidence>
<dbReference type="EMBL" id="BOMV01000001">
    <property type="protein sequence ID" value="GIE92746.1"/>
    <property type="molecule type" value="Genomic_DNA"/>
</dbReference>
<organism evidence="8 9">
    <name type="scientific">Paractinoplanes rishiriensis</name>
    <dbReference type="NCBI Taxonomy" id="1050105"/>
    <lineage>
        <taxon>Bacteria</taxon>
        <taxon>Bacillati</taxon>
        <taxon>Actinomycetota</taxon>
        <taxon>Actinomycetes</taxon>
        <taxon>Micromonosporales</taxon>
        <taxon>Micromonosporaceae</taxon>
        <taxon>Paractinoplanes</taxon>
    </lineage>
</organism>
<gene>
    <name evidence="8" type="ORF">Ari01nite_02110</name>
</gene>
<evidence type="ECO:0000256" key="3">
    <source>
        <dbReference type="ARBA" id="ARBA00022989"/>
    </source>
</evidence>
<dbReference type="RefSeq" id="WP_203778481.1">
    <property type="nucleotide sequence ID" value="NZ_BOMV01000001.1"/>
</dbReference>
<accession>A0A919JPG2</accession>
<feature type="transmembrane region" description="Helical" evidence="6">
    <location>
        <begin position="59"/>
        <end position="79"/>
    </location>
</feature>
<feature type="transmembrane region" description="Helical" evidence="6">
    <location>
        <begin position="166"/>
        <end position="185"/>
    </location>
</feature>
<reference evidence="8" key="1">
    <citation type="submission" date="2021-01" db="EMBL/GenBank/DDBJ databases">
        <title>Whole genome shotgun sequence of Actinoplanes rishiriensis NBRC 108556.</title>
        <authorList>
            <person name="Komaki H."/>
            <person name="Tamura T."/>
        </authorList>
    </citation>
    <scope>NUCLEOTIDE SEQUENCE</scope>
    <source>
        <strain evidence="8">NBRC 108556</strain>
    </source>
</reference>
<keyword evidence="6" id="KW-0813">Transport</keyword>
<keyword evidence="2 6" id="KW-0812">Transmembrane</keyword>
<evidence type="ECO:0000313" key="9">
    <source>
        <dbReference type="Proteomes" id="UP000636960"/>
    </source>
</evidence>
<dbReference type="Proteomes" id="UP000636960">
    <property type="component" value="Unassembled WGS sequence"/>
</dbReference>
<evidence type="ECO:0000256" key="1">
    <source>
        <dbReference type="ARBA" id="ARBA00004141"/>
    </source>
</evidence>
<protein>
    <recommendedName>
        <fullName evidence="6">Transport permease protein</fullName>
    </recommendedName>
</protein>
<comment type="subcellular location">
    <subcellularLocation>
        <location evidence="6">Cell membrane</location>
        <topology evidence="6">Multi-pass membrane protein</topology>
    </subcellularLocation>
    <subcellularLocation>
        <location evidence="1">Membrane</location>
        <topology evidence="1">Multi-pass membrane protein</topology>
    </subcellularLocation>
</comment>
<keyword evidence="4 6" id="KW-0472">Membrane</keyword>
<evidence type="ECO:0000259" key="7">
    <source>
        <dbReference type="PROSITE" id="PS51012"/>
    </source>
</evidence>
<name>A0A919JPG2_9ACTN</name>
<dbReference type="PIRSF" id="PIRSF006648">
    <property type="entry name" value="DrrB"/>
    <property type="match status" value="1"/>
</dbReference>
<dbReference type="AlphaFoldDB" id="A0A919JPG2"/>
<feature type="transmembrane region" description="Helical" evidence="6">
    <location>
        <begin position="139"/>
        <end position="159"/>
    </location>
</feature>
<evidence type="ECO:0000256" key="2">
    <source>
        <dbReference type="ARBA" id="ARBA00022692"/>
    </source>
</evidence>
<dbReference type="InterPro" id="IPR000412">
    <property type="entry name" value="ABC_2_transport"/>
</dbReference>
<feature type="transmembrane region" description="Helical" evidence="6">
    <location>
        <begin position="222"/>
        <end position="243"/>
    </location>
</feature>
<evidence type="ECO:0000256" key="4">
    <source>
        <dbReference type="ARBA" id="ARBA00023136"/>
    </source>
</evidence>
<evidence type="ECO:0000313" key="8">
    <source>
        <dbReference type="EMBL" id="GIE92746.1"/>
    </source>
</evidence>
<dbReference type="Pfam" id="PF01061">
    <property type="entry name" value="ABC2_membrane"/>
    <property type="match status" value="1"/>
</dbReference>
<dbReference type="GO" id="GO:0140359">
    <property type="term" value="F:ABC-type transporter activity"/>
    <property type="evidence" value="ECO:0007669"/>
    <property type="project" value="InterPro"/>
</dbReference>
<dbReference type="GO" id="GO:0043190">
    <property type="term" value="C:ATP-binding cassette (ABC) transporter complex"/>
    <property type="evidence" value="ECO:0007669"/>
    <property type="project" value="InterPro"/>
</dbReference>
<keyword evidence="9" id="KW-1185">Reference proteome</keyword>
<feature type="transmembrane region" description="Helical" evidence="6">
    <location>
        <begin position="20"/>
        <end position="39"/>
    </location>
</feature>